<feature type="compositionally biased region" description="Basic and acidic residues" evidence="1">
    <location>
        <begin position="351"/>
        <end position="361"/>
    </location>
</feature>
<reference evidence="4" key="1">
    <citation type="submission" date="2025-08" db="UniProtKB">
        <authorList>
            <consortium name="RefSeq"/>
        </authorList>
    </citation>
    <scope>IDENTIFICATION</scope>
</reference>
<keyword evidence="3" id="KW-1185">Reference proteome</keyword>
<feature type="signal peptide" evidence="2">
    <location>
        <begin position="1"/>
        <end position="27"/>
    </location>
</feature>
<feature type="compositionally biased region" description="Acidic residues" evidence="1">
    <location>
        <begin position="291"/>
        <end position="302"/>
    </location>
</feature>
<dbReference type="STRING" id="121845.A0A3Q0J0K2"/>
<feature type="region of interest" description="Disordered" evidence="1">
    <location>
        <begin position="346"/>
        <end position="379"/>
    </location>
</feature>
<gene>
    <name evidence="4" type="primary">LOC103512833</name>
</gene>
<evidence type="ECO:0000313" key="4">
    <source>
        <dbReference type="RefSeq" id="XP_026682007.1"/>
    </source>
</evidence>
<keyword evidence="2" id="KW-0732">Signal</keyword>
<sequence>MSRTKICEANLTMEIAQLLLSLLHAWGLDPDLDKVCEGKLGLLRPMVPVSFGVVSKAGHMSLMLPTWQLCVERKEQFSTALPVDSSLPPELVALERLTRQFTAQTHWELSTSLTTNHLISIISLSSTLMSMNNASFVAEQERNRKLQRGQSFRNTANTLQKDEAVEEIMTAQQAQIKQGWSLLATLHCILLPDKVIQAGGRNFKRPQVEMMARRWQHHCLEVREAAQALLLAELGRIGSKGRKALVDYWAQYLPVFQPSETANTGTTGSNSQTPQSTGPAQSPDQMPVSHEDEEDEEEEGVEEFSFRKPSSASELKRKQTTAVVLMGVIGAEFGQDVSLDTKHPHLQARGTHREGERRKSSVVEGFGIGNNNLARHTSK</sequence>
<dbReference type="GO" id="GO:0005737">
    <property type="term" value="C:cytoplasm"/>
    <property type="evidence" value="ECO:0007669"/>
    <property type="project" value="TreeGrafter"/>
</dbReference>
<dbReference type="PaxDb" id="121845-A0A3Q0J0K2"/>
<feature type="region of interest" description="Disordered" evidence="1">
    <location>
        <begin position="260"/>
        <end position="318"/>
    </location>
</feature>
<feature type="chain" id="PRO_5018093960" evidence="2">
    <location>
        <begin position="28"/>
        <end position="379"/>
    </location>
</feature>
<feature type="compositionally biased region" description="Polar residues" evidence="1">
    <location>
        <begin position="369"/>
        <end position="379"/>
    </location>
</feature>
<organism evidence="3 4">
    <name type="scientific">Diaphorina citri</name>
    <name type="common">Asian citrus psyllid</name>
    <dbReference type="NCBI Taxonomy" id="121845"/>
    <lineage>
        <taxon>Eukaryota</taxon>
        <taxon>Metazoa</taxon>
        <taxon>Ecdysozoa</taxon>
        <taxon>Arthropoda</taxon>
        <taxon>Hexapoda</taxon>
        <taxon>Insecta</taxon>
        <taxon>Pterygota</taxon>
        <taxon>Neoptera</taxon>
        <taxon>Paraneoptera</taxon>
        <taxon>Hemiptera</taxon>
        <taxon>Sternorrhyncha</taxon>
        <taxon>Psylloidea</taxon>
        <taxon>Psyllidae</taxon>
        <taxon>Diaphorininae</taxon>
        <taxon>Diaphorina</taxon>
    </lineage>
</organism>
<dbReference type="AlphaFoldDB" id="A0A3Q0J0K2"/>
<dbReference type="PANTHER" id="PTHR44099">
    <property type="entry name" value="RABCONNECTIN-3B, ISOFORM A"/>
    <property type="match status" value="1"/>
</dbReference>
<evidence type="ECO:0000256" key="1">
    <source>
        <dbReference type="SAM" id="MobiDB-lite"/>
    </source>
</evidence>
<accession>A0A3Q0J0K2</accession>
<dbReference type="Proteomes" id="UP000079169">
    <property type="component" value="Unplaced"/>
</dbReference>
<dbReference type="PANTHER" id="PTHR44099:SF4">
    <property type="entry name" value="RABCONNECTIN-3B, ISOFORM A"/>
    <property type="match status" value="1"/>
</dbReference>
<dbReference type="InterPro" id="IPR049916">
    <property type="entry name" value="WDR72-like"/>
</dbReference>
<name>A0A3Q0J0K2_DIACI</name>
<dbReference type="RefSeq" id="XP_026682007.1">
    <property type="nucleotide sequence ID" value="XM_026826206.1"/>
</dbReference>
<dbReference type="GeneID" id="103512833"/>
<evidence type="ECO:0000256" key="2">
    <source>
        <dbReference type="SAM" id="SignalP"/>
    </source>
</evidence>
<protein>
    <submittedName>
        <fullName evidence="4">WD repeat-containing protein 7-like isoform X1</fullName>
    </submittedName>
</protein>
<feature type="compositionally biased region" description="Polar residues" evidence="1">
    <location>
        <begin position="260"/>
        <end position="284"/>
    </location>
</feature>
<proteinExistence type="predicted"/>
<evidence type="ECO:0000313" key="3">
    <source>
        <dbReference type="Proteomes" id="UP000079169"/>
    </source>
</evidence>